<evidence type="ECO:0000313" key="2">
    <source>
        <dbReference type="EMBL" id="EFO22538.2"/>
    </source>
</evidence>
<dbReference type="AlphaFoldDB" id="A0A1I7W4B7"/>
<dbReference type="OMA" id="HIDVQFQ"/>
<dbReference type="KEGG" id="loa:LOAG_05946"/>
<dbReference type="WBParaSite" id="EN70_9536">
    <property type="protein sequence ID" value="EN70_9536"/>
    <property type="gene ID" value="EN70_9536"/>
</dbReference>
<sequence>MANTGKADFPTLPAVTDEQLKNTGKYDAFKTMADIFTGKLENSNGKNLTLHIDVQFQKLQPNEMATSENSTTVSGPTELNGT</sequence>
<reference evidence="2 3" key="1">
    <citation type="submission" date="2012-04" db="EMBL/GenBank/DDBJ databases">
        <title>The Genome Sequence of Loa loa.</title>
        <authorList>
            <consortium name="The Broad Institute Genome Sequencing Platform"/>
            <consortium name="Broad Institute Genome Sequencing Center for Infectious Disease"/>
            <person name="Nutman T.B."/>
            <person name="Fink D.L."/>
            <person name="Russ C."/>
            <person name="Young S."/>
            <person name="Zeng Q."/>
            <person name="Gargeya S."/>
            <person name="Alvarado L."/>
            <person name="Berlin A."/>
            <person name="Chapman S.B."/>
            <person name="Chen Z."/>
            <person name="Freedman E."/>
            <person name="Gellesch M."/>
            <person name="Goldberg J."/>
            <person name="Griggs A."/>
            <person name="Gujja S."/>
            <person name="Heilman E.R."/>
            <person name="Heiman D."/>
            <person name="Howarth C."/>
            <person name="Mehta T."/>
            <person name="Neiman D."/>
            <person name="Pearson M."/>
            <person name="Roberts A."/>
            <person name="Saif S."/>
            <person name="Shea T."/>
            <person name="Shenoy N."/>
            <person name="Sisk P."/>
            <person name="Stolte C."/>
            <person name="Sykes S."/>
            <person name="White J."/>
            <person name="Yandava C."/>
            <person name="Haas B."/>
            <person name="Henn M.R."/>
            <person name="Nusbaum C."/>
            <person name="Birren B."/>
        </authorList>
    </citation>
    <scope>NUCLEOTIDE SEQUENCE [LARGE SCALE GENOMIC DNA]</scope>
</reference>
<gene>
    <name evidence="2 4" type="ORF">LOAG_05946</name>
</gene>
<proteinExistence type="predicted"/>
<accession>A0A1S0TYY6</accession>
<feature type="region of interest" description="Disordered" evidence="1">
    <location>
        <begin position="62"/>
        <end position="82"/>
    </location>
</feature>
<dbReference type="CTD" id="9943357"/>
<dbReference type="Proteomes" id="UP000095285">
    <property type="component" value="Unassembled WGS sequence"/>
</dbReference>
<evidence type="ECO:0000313" key="3">
    <source>
        <dbReference type="Proteomes" id="UP000095285"/>
    </source>
</evidence>
<organism evidence="3 4">
    <name type="scientific">Loa loa</name>
    <name type="common">Eye worm</name>
    <name type="synonym">Filaria loa</name>
    <dbReference type="NCBI Taxonomy" id="7209"/>
    <lineage>
        <taxon>Eukaryota</taxon>
        <taxon>Metazoa</taxon>
        <taxon>Ecdysozoa</taxon>
        <taxon>Nematoda</taxon>
        <taxon>Chromadorea</taxon>
        <taxon>Rhabditida</taxon>
        <taxon>Spirurina</taxon>
        <taxon>Spiruromorpha</taxon>
        <taxon>Filarioidea</taxon>
        <taxon>Onchocercidae</taxon>
        <taxon>Loa</taxon>
    </lineage>
</organism>
<reference evidence="4" key="2">
    <citation type="submission" date="2016-11" db="UniProtKB">
        <authorList>
            <consortium name="WormBaseParasite"/>
        </authorList>
    </citation>
    <scope>IDENTIFICATION</scope>
</reference>
<dbReference type="RefSeq" id="XP_003141531.2">
    <property type="nucleotide sequence ID" value="XM_003141483.2"/>
</dbReference>
<evidence type="ECO:0000313" key="4">
    <source>
        <dbReference type="WBParaSite" id="EN70_9536"/>
    </source>
</evidence>
<protein>
    <submittedName>
        <fullName evidence="4">Replication initiation protein</fullName>
    </submittedName>
</protein>
<evidence type="ECO:0000256" key="1">
    <source>
        <dbReference type="SAM" id="MobiDB-lite"/>
    </source>
</evidence>
<dbReference type="EMBL" id="JH712202">
    <property type="protein sequence ID" value="EFO22538.2"/>
    <property type="molecule type" value="Genomic_DNA"/>
</dbReference>
<accession>A0A1I7W4B7</accession>
<keyword evidence="3" id="KW-1185">Reference proteome</keyword>
<name>A0A1I7W4B7_LOALO</name>
<dbReference type="OrthoDB" id="5847119at2759"/>
<dbReference type="GeneID" id="9943357"/>